<dbReference type="PANTHER" id="PTHR46600">
    <property type="entry name" value="THAP DOMAIN-CONTAINING"/>
    <property type="match status" value="1"/>
</dbReference>
<sequence length="174" mass="20038">LYISEILGLGLLITVNCWAPQCSHNSVRESCSFFRFPTDVTLRNSWANLVRRADSISSNNSRLCSCHFKDDLKENSPSIFAWNENKIMHFVSPEKRKRTKTVRCNVKEQCDNTAASDSIINEESDTESADIIVEKNTILEKNVECYFLKKENEDLKKNGDLKKTSIWSSFNFKK</sequence>
<evidence type="ECO:0000256" key="3">
    <source>
        <dbReference type="ARBA" id="ARBA00022833"/>
    </source>
</evidence>
<feature type="non-terminal residue" evidence="8">
    <location>
        <position position="174"/>
    </location>
</feature>
<evidence type="ECO:0000313" key="8">
    <source>
        <dbReference type="EMBL" id="KAF0702513.1"/>
    </source>
</evidence>
<dbReference type="Proteomes" id="UP000478052">
    <property type="component" value="Unassembled WGS sequence"/>
</dbReference>
<gene>
    <name evidence="8" type="ORF">FWK35_00034606</name>
</gene>
<keyword evidence="3" id="KW-0862">Zinc</keyword>
<dbReference type="AlphaFoldDB" id="A0A6G0VMN9"/>
<dbReference type="PANTHER" id="PTHR46600:SF11">
    <property type="entry name" value="THAP DOMAIN-CONTAINING PROTEIN 10"/>
    <property type="match status" value="1"/>
</dbReference>
<dbReference type="OrthoDB" id="6575453at2759"/>
<feature type="signal peptide" evidence="6">
    <location>
        <begin position="1"/>
        <end position="19"/>
    </location>
</feature>
<dbReference type="Pfam" id="PF05485">
    <property type="entry name" value="THAP"/>
    <property type="match status" value="1"/>
</dbReference>
<dbReference type="EMBL" id="VUJU01014265">
    <property type="protein sequence ID" value="KAF0702513.1"/>
    <property type="molecule type" value="Genomic_DNA"/>
</dbReference>
<keyword evidence="1" id="KW-0479">Metal-binding</keyword>
<dbReference type="InterPro" id="IPR006612">
    <property type="entry name" value="THAP_Znf"/>
</dbReference>
<evidence type="ECO:0000256" key="5">
    <source>
        <dbReference type="PROSITE-ProRule" id="PRU00309"/>
    </source>
</evidence>
<evidence type="ECO:0000256" key="6">
    <source>
        <dbReference type="SAM" id="SignalP"/>
    </source>
</evidence>
<feature type="chain" id="PRO_5026064689" evidence="6">
    <location>
        <begin position="20"/>
        <end position="174"/>
    </location>
</feature>
<feature type="non-terminal residue" evidence="8">
    <location>
        <position position="1"/>
    </location>
</feature>
<dbReference type="InterPro" id="IPR038441">
    <property type="entry name" value="THAP_Znf_sf"/>
</dbReference>
<comment type="caution">
    <text evidence="8">The sequence shown here is derived from an EMBL/GenBank/DDBJ whole genome shotgun (WGS) entry which is preliminary data.</text>
</comment>
<keyword evidence="9" id="KW-1185">Reference proteome</keyword>
<proteinExistence type="predicted"/>
<keyword evidence="2 5" id="KW-0863">Zinc-finger</keyword>
<dbReference type="SUPFAM" id="SSF57716">
    <property type="entry name" value="Glucocorticoid receptor-like (DNA-binding domain)"/>
    <property type="match status" value="1"/>
</dbReference>
<evidence type="ECO:0000256" key="4">
    <source>
        <dbReference type="ARBA" id="ARBA00023125"/>
    </source>
</evidence>
<protein>
    <submittedName>
        <fullName evidence="8">THAP domain-containing protein 2-like</fullName>
    </submittedName>
</protein>
<evidence type="ECO:0000313" key="9">
    <source>
        <dbReference type="Proteomes" id="UP000478052"/>
    </source>
</evidence>
<dbReference type="PROSITE" id="PS50950">
    <property type="entry name" value="ZF_THAP"/>
    <property type="match status" value="1"/>
</dbReference>
<evidence type="ECO:0000256" key="1">
    <source>
        <dbReference type="ARBA" id="ARBA00022723"/>
    </source>
</evidence>
<dbReference type="Gene3D" id="6.20.210.20">
    <property type="entry name" value="THAP domain"/>
    <property type="match status" value="1"/>
</dbReference>
<dbReference type="GO" id="GO:0008270">
    <property type="term" value="F:zinc ion binding"/>
    <property type="evidence" value="ECO:0007669"/>
    <property type="project" value="UniProtKB-KW"/>
</dbReference>
<dbReference type="GO" id="GO:0043565">
    <property type="term" value="F:sequence-specific DNA binding"/>
    <property type="evidence" value="ECO:0007669"/>
    <property type="project" value="InterPro"/>
</dbReference>
<feature type="domain" description="THAP-type" evidence="7">
    <location>
        <begin position="13"/>
        <end position="96"/>
    </location>
</feature>
<dbReference type="SMART" id="SM00980">
    <property type="entry name" value="THAP"/>
    <property type="match status" value="1"/>
</dbReference>
<accession>A0A6G0VMN9</accession>
<reference evidence="8 9" key="1">
    <citation type="submission" date="2019-08" db="EMBL/GenBank/DDBJ databases">
        <title>Whole genome of Aphis craccivora.</title>
        <authorList>
            <person name="Voronova N.V."/>
            <person name="Shulinski R.S."/>
            <person name="Bandarenka Y.V."/>
            <person name="Zhorov D.G."/>
            <person name="Warner D."/>
        </authorList>
    </citation>
    <scope>NUCLEOTIDE SEQUENCE [LARGE SCALE GENOMIC DNA]</scope>
    <source>
        <strain evidence="8">180601</strain>
        <tissue evidence="8">Whole Body</tissue>
    </source>
</reference>
<name>A0A6G0VMN9_APHCR</name>
<organism evidence="8 9">
    <name type="scientific">Aphis craccivora</name>
    <name type="common">Cowpea aphid</name>
    <dbReference type="NCBI Taxonomy" id="307492"/>
    <lineage>
        <taxon>Eukaryota</taxon>
        <taxon>Metazoa</taxon>
        <taxon>Ecdysozoa</taxon>
        <taxon>Arthropoda</taxon>
        <taxon>Hexapoda</taxon>
        <taxon>Insecta</taxon>
        <taxon>Pterygota</taxon>
        <taxon>Neoptera</taxon>
        <taxon>Paraneoptera</taxon>
        <taxon>Hemiptera</taxon>
        <taxon>Sternorrhyncha</taxon>
        <taxon>Aphidomorpha</taxon>
        <taxon>Aphidoidea</taxon>
        <taxon>Aphididae</taxon>
        <taxon>Aphidini</taxon>
        <taxon>Aphis</taxon>
        <taxon>Aphis</taxon>
    </lineage>
</organism>
<evidence type="ECO:0000259" key="7">
    <source>
        <dbReference type="PROSITE" id="PS50950"/>
    </source>
</evidence>
<dbReference type="InterPro" id="IPR026516">
    <property type="entry name" value="THAP1/10"/>
</dbReference>
<keyword evidence="4 5" id="KW-0238">DNA-binding</keyword>
<evidence type="ECO:0000256" key="2">
    <source>
        <dbReference type="ARBA" id="ARBA00022771"/>
    </source>
</evidence>
<keyword evidence="6" id="KW-0732">Signal</keyword>